<dbReference type="CDD" id="cd06225">
    <property type="entry name" value="HAMP"/>
    <property type="match status" value="1"/>
</dbReference>
<reference evidence="12" key="1">
    <citation type="submission" date="2016-12" db="EMBL/GenBank/DDBJ databases">
        <authorList>
            <person name="Brunel B."/>
        </authorList>
    </citation>
    <scope>NUCLEOTIDE SEQUENCE [LARGE SCALE GENOMIC DNA]</scope>
</reference>
<evidence type="ECO:0000256" key="6">
    <source>
        <dbReference type="ARBA" id="ARBA00022777"/>
    </source>
</evidence>
<evidence type="ECO:0000256" key="7">
    <source>
        <dbReference type="ARBA" id="ARBA00023012"/>
    </source>
</evidence>
<dbReference type="PANTHER" id="PTHR43047:SF72">
    <property type="entry name" value="OSMOSENSING HISTIDINE PROTEIN KINASE SLN1"/>
    <property type="match status" value="1"/>
</dbReference>
<dbReference type="Pfam" id="PF02518">
    <property type="entry name" value="HATPase_c"/>
    <property type="match status" value="1"/>
</dbReference>
<dbReference type="InterPro" id="IPR005467">
    <property type="entry name" value="His_kinase_dom"/>
</dbReference>
<gene>
    <name evidence="11" type="ORF">BQ8482_20055</name>
</gene>
<evidence type="ECO:0000256" key="3">
    <source>
        <dbReference type="ARBA" id="ARBA00012438"/>
    </source>
</evidence>
<evidence type="ECO:0000259" key="10">
    <source>
        <dbReference type="PROSITE" id="PS50885"/>
    </source>
</evidence>
<feature type="transmembrane region" description="Helical" evidence="8">
    <location>
        <begin position="203"/>
        <end position="228"/>
    </location>
</feature>
<dbReference type="SMART" id="SM00387">
    <property type="entry name" value="HATPase_c"/>
    <property type="match status" value="1"/>
</dbReference>
<dbReference type="Proteomes" id="UP000245698">
    <property type="component" value="Unassembled WGS sequence"/>
</dbReference>
<dbReference type="Pfam" id="PF13185">
    <property type="entry name" value="GAF_2"/>
    <property type="match status" value="1"/>
</dbReference>
<dbReference type="AlphaFoldDB" id="A0A2P9AJX4"/>
<comment type="subcellular location">
    <subcellularLocation>
        <location evidence="2">Membrane</location>
    </subcellularLocation>
</comment>
<feature type="domain" description="HAMP" evidence="10">
    <location>
        <begin position="225"/>
        <end position="277"/>
    </location>
</feature>
<name>A0A2P9AJX4_9HYPH</name>
<dbReference type="InterPro" id="IPR003594">
    <property type="entry name" value="HATPase_dom"/>
</dbReference>
<dbReference type="Gene3D" id="1.10.287.130">
    <property type="match status" value="1"/>
</dbReference>
<dbReference type="InterPro" id="IPR029016">
    <property type="entry name" value="GAF-like_dom_sf"/>
</dbReference>
<dbReference type="InterPro" id="IPR036097">
    <property type="entry name" value="HisK_dim/P_sf"/>
</dbReference>
<dbReference type="SUPFAM" id="SSF55874">
    <property type="entry name" value="ATPase domain of HSP90 chaperone/DNA topoisomerase II/histidine kinase"/>
    <property type="match status" value="1"/>
</dbReference>
<dbReference type="InterPro" id="IPR003660">
    <property type="entry name" value="HAMP_dom"/>
</dbReference>
<dbReference type="Gene3D" id="3.30.565.10">
    <property type="entry name" value="Histidine kinase-like ATPase, C-terminal domain"/>
    <property type="match status" value="1"/>
</dbReference>
<dbReference type="Pfam" id="PF01590">
    <property type="entry name" value="GAF"/>
    <property type="match status" value="1"/>
</dbReference>
<dbReference type="SUPFAM" id="SSF55781">
    <property type="entry name" value="GAF domain-like"/>
    <property type="match status" value="2"/>
</dbReference>
<accession>A0A2P9AJX4</accession>
<dbReference type="SMART" id="SM00388">
    <property type="entry name" value="HisKA"/>
    <property type="match status" value="1"/>
</dbReference>
<dbReference type="Pfam" id="PF00672">
    <property type="entry name" value="HAMP"/>
    <property type="match status" value="1"/>
</dbReference>
<dbReference type="Gene3D" id="6.10.340.10">
    <property type="match status" value="1"/>
</dbReference>
<dbReference type="EC" id="2.7.13.3" evidence="3"/>
<dbReference type="SUPFAM" id="SSF47384">
    <property type="entry name" value="Homodimeric domain of signal transducing histidine kinase"/>
    <property type="match status" value="1"/>
</dbReference>
<dbReference type="GO" id="GO:0005886">
    <property type="term" value="C:plasma membrane"/>
    <property type="evidence" value="ECO:0007669"/>
    <property type="project" value="TreeGrafter"/>
</dbReference>
<dbReference type="PROSITE" id="PS50885">
    <property type="entry name" value="HAMP"/>
    <property type="match status" value="1"/>
</dbReference>
<dbReference type="EMBL" id="FUIG01000026">
    <property type="protein sequence ID" value="SJM31440.1"/>
    <property type="molecule type" value="Genomic_DNA"/>
</dbReference>
<keyword evidence="5" id="KW-0808">Transferase</keyword>
<dbReference type="SMART" id="SM00304">
    <property type="entry name" value="HAMP"/>
    <property type="match status" value="1"/>
</dbReference>
<dbReference type="InterPro" id="IPR003018">
    <property type="entry name" value="GAF"/>
</dbReference>
<evidence type="ECO:0000313" key="11">
    <source>
        <dbReference type="EMBL" id="SJM31440.1"/>
    </source>
</evidence>
<dbReference type="SUPFAM" id="SSF158472">
    <property type="entry name" value="HAMP domain-like"/>
    <property type="match status" value="1"/>
</dbReference>
<proteinExistence type="predicted"/>
<dbReference type="InterPro" id="IPR004358">
    <property type="entry name" value="Sig_transdc_His_kin-like_C"/>
</dbReference>
<dbReference type="Pfam" id="PF00512">
    <property type="entry name" value="HisKA"/>
    <property type="match status" value="1"/>
</dbReference>
<evidence type="ECO:0000256" key="8">
    <source>
        <dbReference type="SAM" id="Phobius"/>
    </source>
</evidence>
<keyword evidence="6" id="KW-0418">Kinase</keyword>
<keyword evidence="8" id="KW-0812">Transmembrane</keyword>
<dbReference type="PRINTS" id="PR00344">
    <property type="entry name" value="BCTRLSENSOR"/>
</dbReference>
<keyword evidence="7" id="KW-0902">Two-component regulatory system</keyword>
<dbReference type="CDD" id="cd16922">
    <property type="entry name" value="HATPase_EvgS-ArcB-TorS-like"/>
    <property type="match status" value="1"/>
</dbReference>
<dbReference type="PANTHER" id="PTHR43047">
    <property type="entry name" value="TWO-COMPONENT HISTIDINE PROTEIN KINASE"/>
    <property type="match status" value="1"/>
</dbReference>
<evidence type="ECO:0000256" key="2">
    <source>
        <dbReference type="ARBA" id="ARBA00004370"/>
    </source>
</evidence>
<dbReference type="InterPro" id="IPR036890">
    <property type="entry name" value="HATPase_C_sf"/>
</dbReference>
<dbReference type="GO" id="GO:0009927">
    <property type="term" value="F:histidine phosphotransfer kinase activity"/>
    <property type="evidence" value="ECO:0007669"/>
    <property type="project" value="TreeGrafter"/>
</dbReference>
<keyword evidence="12" id="KW-1185">Reference proteome</keyword>
<feature type="domain" description="Histidine kinase" evidence="9">
    <location>
        <begin position="659"/>
        <end position="877"/>
    </location>
</feature>
<keyword evidence="8" id="KW-1133">Transmembrane helix</keyword>
<evidence type="ECO:0000313" key="12">
    <source>
        <dbReference type="Proteomes" id="UP000245698"/>
    </source>
</evidence>
<evidence type="ECO:0000256" key="4">
    <source>
        <dbReference type="ARBA" id="ARBA00022553"/>
    </source>
</evidence>
<organism evidence="11 12">
    <name type="scientific">Mesorhizobium delmotii</name>
    <dbReference type="NCBI Taxonomy" id="1631247"/>
    <lineage>
        <taxon>Bacteria</taxon>
        <taxon>Pseudomonadati</taxon>
        <taxon>Pseudomonadota</taxon>
        <taxon>Alphaproteobacteria</taxon>
        <taxon>Hyphomicrobiales</taxon>
        <taxon>Phyllobacteriaceae</taxon>
        <taxon>Mesorhizobium</taxon>
    </lineage>
</organism>
<evidence type="ECO:0000259" key="9">
    <source>
        <dbReference type="PROSITE" id="PS50109"/>
    </source>
</evidence>
<evidence type="ECO:0000256" key="5">
    <source>
        <dbReference type="ARBA" id="ARBA00022679"/>
    </source>
</evidence>
<dbReference type="GO" id="GO:0000155">
    <property type="term" value="F:phosphorelay sensor kinase activity"/>
    <property type="evidence" value="ECO:0007669"/>
    <property type="project" value="InterPro"/>
</dbReference>
<comment type="catalytic activity">
    <reaction evidence="1">
        <text>ATP + protein L-histidine = ADP + protein N-phospho-L-histidine.</text>
        <dbReference type="EC" id="2.7.13.3"/>
    </reaction>
</comment>
<dbReference type="CDD" id="cd00082">
    <property type="entry name" value="HisKA"/>
    <property type="match status" value="1"/>
</dbReference>
<dbReference type="PROSITE" id="PS50109">
    <property type="entry name" value="HIS_KIN"/>
    <property type="match status" value="1"/>
</dbReference>
<dbReference type="InterPro" id="IPR003661">
    <property type="entry name" value="HisK_dim/P_dom"/>
</dbReference>
<dbReference type="Gene3D" id="3.30.450.40">
    <property type="match status" value="2"/>
</dbReference>
<evidence type="ECO:0000256" key="1">
    <source>
        <dbReference type="ARBA" id="ARBA00000085"/>
    </source>
</evidence>
<protein>
    <recommendedName>
        <fullName evidence="3">histidine kinase</fullName>
        <ecNumber evidence="3">2.7.13.3</ecNumber>
    </recommendedName>
</protein>
<keyword evidence="8" id="KW-0472">Membrane</keyword>
<feature type="transmembrane region" description="Helical" evidence="8">
    <location>
        <begin position="32"/>
        <end position="54"/>
    </location>
</feature>
<keyword evidence="4" id="KW-0597">Phosphoprotein</keyword>
<dbReference type="SMART" id="SM00065">
    <property type="entry name" value="GAF"/>
    <property type="match status" value="2"/>
</dbReference>
<sequence>MTFSASWTNPNSITNRLVGWVARLPARVQTKLLIAFLSIVGLLIVLGAVGLQVLSGVNDQTNELIKLQRRIAAYHQVQHDTTTQLYGISTALLLQDDRMLDAALRQLNQFGYDLDRMEFVAESEAEVLGQVRQEYERLTDGVTHVAELVRAGRTEEARKVQLDKIIPSADRLERLTNQLVNMAEADMVAAIETTEGAYGTSRLIVASFAVGSILLALGLGYIISWSLIEPVKKIETRLSQIAAGDFAQQVAVANRDELGALADNVNQTSEQLGRLYREIETRTQQLDEALQQQTATADVLKVISRSTFDLQVVLDTLVESAIRLCRADKGGIVQSLDGVFRYVSAHGYPPSFRAYVDANPTPALAAGRGSAVGRVIEERRIVQIEDVTADPDYRVALIAEAGGFRTVLAAPLLREGDLVGVFVMTRVEPQPFNPKEIALVETFADQAVIAIENARLFEEVQSRTRELAASVGELEALGEVSKAVNSTLDLDTVLKTIVAKAVQLSETDAGTIYVFSSTRQQFRPRANFGMSDELIAAVSHQTIGLADMGIGDAPGRCTPVQFPDLSEETSSFLVRKTIVDAGYRGILIVPLLRPNKIVGALVVRRHKPGAFDEQVVHLLETFAAQSVLAIQNAKLFREIEEKGRELEAASRHKSQFLANMSHELRTPLNSVLGFTELLVDGIYGELPDKAKTTVARVQANGRHLLGLINDVLDLSKIEAGQLTLAIEDYSVGQIVRSTVTAVEPLARAKGLELSTTVAENLPIGRGDERRLTQVLLNLAGNAVKFTETGAVDILADAVDGHFEVTVRDTGPGIASKDQALIFEEFQQVDNSSTRQKGGTGLGLAISKRIVEMHGGTIDVESVIGSGSTFRLKVPIRVNEDVRAA</sequence>
<dbReference type="FunFam" id="3.30.565.10:FF:000010">
    <property type="entry name" value="Sensor histidine kinase RcsC"/>
    <property type="match status" value="1"/>
</dbReference>